<dbReference type="Proteomes" id="UP000704762">
    <property type="component" value="Unassembled WGS sequence"/>
</dbReference>
<protein>
    <recommendedName>
        <fullName evidence="1">DnaJ homologue subfamily C member 28 conserved domain-containing protein</fullName>
    </recommendedName>
</protein>
<sequence>MPPFESWIDRQIREAQERGEFDNLPGSGKPIKGLDGRPDENWWVKGLMEREKISAPLPGSLLLRKEVANLQEALAEERSEDTVRAIIENLNSRIRESRIRGIDGPNIFIKTVDVEQAVQTWREGRG</sequence>
<organism evidence="2 3">
    <name type="scientific">Microlunatus panaciterrae</name>
    <dbReference type="NCBI Taxonomy" id="400768"/>
    <lineage>
        <taxon>Bacteria</taxon>
        <taxon>Bacillati</taxon>
        <taxon>Actinomycetota</taxon>
        <taxon>Actinomycetes</taxon>
        <taxon>Propionibacteriales</taxon>
        <taxon>Propionibacteriaceae</taxon>
        <taxon>Microlunatus</taxon>
    </lineage>
</organism>
<dbReference type="Pfam" id="PF09350">
    <property type="entry name" value="DJC28_CD"/>
    <property type="match status" value="1"/>
</dbReference>
<evidence type="ECO:0000259" key="1">
    <source>
        <dbReference type="Pfam" id="PF09350"/>
    </source>
</evidence>
<reference evidence="2 3" key="1">
    <citation type="submission" date="2021-01" db="EMBL/GenBank/DDBJ databases">
        <title>Sequencing the genomes of 1000 actinobacteria strains.</title>
        <authorList>
            <person name="Klenk H.-P."/>
        </authorList>
    </citation>
    <scope>NUCLEOTIDE SEQUENCE [LARGE SCALE GENOMIC DNA]</scope>
    <source>
        <strain evidence="2 3">DSM 18662</strain>
    </source>
</reference>
<proteinExistence type="predicted"/>
<dbReference type="InterPro" id="IPR018961">
    <property type="entry name" value="DnaJ_homolog_subfam-C_membr-28"/>
</dbReference>
<gene>
    <name evidence="2" type="ORF">JOE57_002268</name>
</gene>
<accession>A0ABS2RL96</accession>
<keyword evidence="3" id="KW-1185">Reference proteome</keyword>
<evidence type="ECO:0000313" key="3">
    <source>
        <dbReference type="Proteomes" id="UP000704762"/>
    </source>
</evidence>
<feature type="domain" description="DnaJ homologue subfamily C member 28 conserved" evidence="1">
    <location>
        <begin position="7"/>
        <end position="75"/>
    </location>
</feature>
<dbReference type="EMBL" id="JAFBCF010000001">
    <property type="protein sequence ID" value="MBM7799347.1"/>
    <property type="molecule type" value="Genomic_DNA"/>
</dbReference>
<dbReference type="RefSeq" id="WP_204918044.1">
    <property type="nucleotide sequence ID" value="NZ_BAAAQP010000001.1"/>
</dbReference>
<comment type="caution">
    <text evidence="2">The sequence shown here is derived from an EMBL/GenBank/DDBJ whole genome shotgun (WGS) entry which is preliminary data.</text>
</comment>
<name>A0ABS2RL96_9ACTN</name>
<evidence type="ECO:0000313" key="2">
    <source>
        <dbReference type="EMBL" id="MBM7799347.1"/>
    </source>
</evidence>